<evidence type="ECO:0000256" key="4">
    <source>
        <dbReference type="ARBA" id="ARBA00022618"/>
    </source>
</evidence>
<dbReference type="GO" id="GO:0051301">
    <property type="term" value="P:cell division"/>
    <property type="evidence" value="ECO:0007669"/>
    <property type="project" value="UniProtKB-KW"/>
</dbReference>
<evidence type="ECO:0000256" key="8">
    <source>
        <dbReference type="ARBA" id="ARBA00023306"/>
    </source>
</evidence>
<dbReference type="PANTHER" id="PTHR43783">
    <property type="entry name" value="UDP-N-ACETYLGLUCOSAMINE 1-CARBOXYVINYLTRANSFERASE"/>
    <property type="match status" value="1"/>
</dbReference>
<evidence type="ECO:0000256" key="11">
    <source>
        <dbReference type="ARBA" id="ARBA00047527"/>
    </source>
</evidence>
<comment type="similarity">
    <text evidence="10 12">Belongs to the EPSP synthase family. MurA subfamily.</text>
</comment>
<dbReference type="PANTHER" id="PTHR43783:SF1">
    <property type="entry name" value="UDP-N-ACETYLGLUCOSAMINE 1-CARBOXYVINYLTRANSFERASE"/>
    <property type="match status" value="1"/>
</dbReference>
<keyword evidence="8 12" id="KW-0131">Cell cycle</keyword>
<keyword evidence="7 12" id="KW-0573">Peptidoglycan synthesis</keyword>
<gene>
    <name evidence="12" type="primary">murA</name>
    <name evidence="14" type="ORF">SAMN02745138_03092</name>
</gene>
<feature type="modified residue" description="2-(S-cysteinyl)pyruvic acid O-phosphothioketal" evidence="12">
    <location>
        <position position="116"/>
    </location>
</feature>
<comment type="catalytic activity">
    <reaction evidence="11 12">
        <text>phosphoenolpyruvate + UDP-N-acetyl-alpha-D-glucosamine = UDP-N-acetyl-3-O-(1-carboxyvinyl)-alpha-D-glucosamine + phosphate</text>
        <dbReference type="Rhea" id="RHEA:18681"/>
        <dbReference type="ChEBI" id="CHEBI:43474"/>
        <dbReference type="ChEBI" id="CHEBI:57705"/>
        <dbReference type="ChEBI" id="CHEBI:58702"/>
        <dbReference type="ChEBI" id="CHEBI:68483"/>
        <dbReference type="EC" id="2.5.1.7"/>
    </reaction>
</comment>
<dbReference type="Pfam" id="PF00275">
    <property type="entry name" value="EPSP_synthase"/>
    <property type="match status" value="1"/>
</dbReference>
<dbReference type="EC" id="2.5.1.7" evidence="12"/>
<keyword evidence="12" id="KW-0670">Pyruvate</keyword>
<feature type="binding site" evidence="12">
    <location>
        <position position="327"/>
    </location>
    <ligand>
        <name>UDP-N-acetyl-alpha-D-glucosamine</name>
        <dbReference type="ChEBI" id="CHEBI:57705"/>
    </ligand>
</feature>
<keyword evidence="5 12" id="KW-0808">Transferase</keyword>
<dbReference type="CDD" id="cd01555">
    <property type="entry name" value="UdpNAET"/>
    <property type="match status" value="1"/>
</dbReference>
<dbReference type="UniPathway" id="UPA00219"/>
<evidence type="ECO:0000256" key="2">
    <source>
        <dbReference type="ARBA" id="ARBA00004752"/>
    </source>
</evidence>
<dbReference type="Proteomes" id="UP000183975">
    <property type="component" value="Unassembled WGS sequence"/>
</dbReference>
<organism evidence="14 15">
    <name type="scientific">Anaerotignum lactatifermentans DSM 14214</name>
    <dbReference type="NCBI Taxonomy" id="1121323"/>
    <lineage>
        <taxon>Bacteria</taxon>
        <taxon>Bacillati</taxon>
        <taxon>Bacillota</taxon>
        <taxon>Clostridia</taxon>
        <taxon>Lachnospirales</taxon>
        <taxon>Anaerotignaceae</taxon>
        <taxon>Anaerotignum</taxon>
    </lineage>
</organism>
<dbReference type="AlphaFoldDB" id="A0A1M6YVD4"/>
<accession>A0A1M6YVD4</accession>
<dbReference type="OrthoDB" id="9803760at2"/>
<dbReference type="Gene3D" id="3.65.10.10">
    <property type="entry name" value="Enolpyruvate transferase domain"/>
    <property type="match status" value="2"/>
</dbReference>
<evidence type="ECO:0000256" key="3">
    <source>
        <dbReference type="ARBA" id="ARBA00022490"/>
    </source>
</evidence>
<dbReference type="EMBL" id="FRAH01000080">
    <property type="protein sequence ID" value="SHL22208.1"/>
    <property type="molecule type" value="Genomic_DNA"/>
</dbReference>
<dbReference type="GO" id="GO:0071555">
    <property type="term" value="P:cell wall organization"/>
    <property type="evidence" value="ECO:0007669"/>
    <property type="project" value="UniProtKB-KW"/>
</dbReference>
<dbReference type="InterPro" id="IPR001986">
    <property type="entry name" value="Enolpyruvate_Tfrase_dom"/>
</dbReference>
<keyword evidence="15" id="KW-1185">Reference proteome</keyword>
<dbReference type="HAMAP" id="MF_00111">
    <property type="entry name" value="MurA"/>
    <property type="match status" value="1"/>
</dbReference>
<comment type="pathway">
    <text evidence="2 12">Cell wall biogenesis; peptidoglycan biosynthesis.</text>
</comment>
<feature type="binding site" evidence="12">
    <location>
        <begin position="22"/>
        <end position="23"/>
    </location>
    <ligand>
        <name>phosphoenolpyruvate</name>
        <dbReference type="ChEBI" id="CHEBI:58702"/>
    </ligand>
</feature>
<dbReference type="InterPro" id="IPR036968">
    <property type="entry name" value="Enolpyruvate_Tfrase_sf"/>
</dbReference>
<evidence type="ECO:0000256" key="12">
    <source>
        <dbReference type="HAMAP-Rule" id="MF_00111"/>
    </source>
</evidence>
<evidence type="ECO:0000256" key="5">
    <source>
        <dbReference type="ARBA" id="ARBA00022679"/>
    </source>
</evidence>
<feature type="domain" description="Enolpyruvate transferase" evidence="13">
    <location>
        <begin position="7"/>
        <end position="406"/>
    </location>
</feature>
<dbReference type="InterPro" id="IPR050068">
    <property type="entry name" value="MurA_subfamily"/>
</dbReference>
<evidence type="ECO:0000256" key="7">
    <source>
        <dbReference type="ARBA" id="ARBA00022984"/>
    </source>
</evidence>
<protein>
    <recommendedName>
        <fullName evidence="12">UDP-N-acetylglucosamine 1-carboxyvinyltransferase</fullName>
        <ecNumber evidence="12">2.5.1.7</ecNumber>
    </recommendedName>
    <alternativeName>
        <fullName evidence="12">Enoylpyruvate transferase</fullName>
    </alternativeName>
    <alternativeName>
        <fullName evidence="12">UDP-N-acetylglucosamine enolpyruvyl transferase</fullName>
        <shortName evidence="12">EPT</shortName>
    </alternativeName>
</protein>
<reference evidence="14 15" key="1">
    <citation type="submission" date="2016-11" db="EMBL/GenBank/DDBJ databases">
        <authorList>
            <person name="Jaros S."/>
            <person name="Januszkiewicz K."/>
            <person name="Wedrychowicz H."/>
        </authorList>
    </citation>
    <scope>NUCLEOTIDE SEQUENCE [LARGE SCALE GENOMIC DNA]</scope>
    <source>
        <strain evidence="14 15">DSM 14214</strain>
    </source>
</reference>
<dbReference type="NCBIfam" id="NF006873">
    <property type="entry name" value="PRK09369.1"/>
    <property type="match status" value="1"/>
</dbReference>
<evidence type="ECO:0000313" key="15">
    <source>
        <dbReference type="Proteomes" id="UP000183975"/>
    </source>
</evidence>
<feature type="active site" description="Proton donor" evidence="12">
    <location>
        <position position="116"/>
    </location>
</feature>
<dbReference type="NCBIfam" id="TIGR01072">
    <property type="entry name" value="murA"/>
    <property type="match status" value="1"/>
</dbReference>
<comment type="function">
    <text evidence="12">Cell wall formation. Adds enolpyruvyl to UDP-N-acetylglucosamine.</text>
</comment>
<proteinExistence type="inferred from homology"/>
<feature type="binding site" evidence="12">
    <location>
        <position position="305"/>
    </location>
    <ligand>
        <name>UDP-N-acetyl-alpha-D-glucosamine</name>
        <dbReference type="ChEBI" id="CHEBI:57705"/>
    </ligand>
</feature>
<comment type="subcellular location">
    <subcellularLocation>
        <location evidence="1 12">Cytoplasm</location>
    </subcellularLocation>
</comment>
<feature type="binding site" evidence="12">
    <location>
        <position position="92"/>
    </location>
    <ligand>
        <name>UDP-N-acetyl-alpha-D-glucosamine</name>
        <dbReference type="ChEBI" id="CHEBI:57705"/>
    </ligand>
</feature>
<evidence type="ECO:0000256" key="10">
    <source>
        <dbReference type="ARBA" id="ARBA00038367"/>
    </source>
</evidence>
<dbReference type="SUPFAM" id="SSF55205">
    <property type="entry name" value="EPT/RTPC-like"/>
    <property type="match status" value="1"/>
</dbReference>
<evidence type="ECO:0000256" key="9">
    <source>
        <dbReference type="ARBA" id="ARBA00023316"/>
    </source>
</evidence>
<feature type="binding site" evidence="12">
    <location>
        <begin position="121"/>
        <end position="125"/>
    </location>
    <ligand>
        <name>UDP-N-acetyl-alpha-D-glucosamine</name>
        <dbReference type="ChEBI" id="CHEBI:57705"/>
    </ligand>
</feature>
<dbReference type="GO" id="GO:0009252">
    <property type="term" value="P:peptidoglycan biosynthetic process"/>
    <property type="evidence" value="ECO:0007669"/>
    <property type="project" value="UniProtKB-UniRule"/>
</dbReference>
<dbReference type="GO" id="GO:0005737">
    <property type="term" value="C:cytoplasm"/>
    <property type="evidence" value="ECO:0007669"/>
    <property type="project" value="UniProtKB-SubCell"/>
</dbReference>
<dbReference type="InterPro" id="IPR005750">
    <property type="entry name" value="UDP_GlcNAc_COvinyl_MurA"/>
</dbReference>
<keyword evidence="4 12" id="KW-0132">Cell division</keyword>
<evidence type="ECO:0000259" key="13">
    <source>
        <dbReference type="Pfam" id="PF00275"/>
    </source>
</evidence>
<dbReference type="RefSeq" id="WP_072853255.1">
    <property type="nucleotide sequence ID" value="NZ_FRAH01000080.1"/>
</dbReference>
<evidence type="ECO:0000313" key="14">
    <source>
        <dbReference type="EMBL" id="SHL22208.1"/>
    </source>
</evidence>
<dbReference type="GO" id="GO:0008360">
    <property type="term" value="P:regulation of cell shape"/>
    <property type="evidence" value="ECO:0007669"/>
    <property type="project" value="UniProtKB-KW"/>
</dbReference>
<comment type="caution">
    <text evidence="12">Lacks conserved residue(s) required for the propagation of feature annotation.</text>
</comment>
<name>A0A1M6YVD4_9FIRM</name>
<evidence type="ECO:0000256" key="1">
    <source>
        <dbReference type="ARBA" id="ARBA00004496"/>
    </source>
</evidence>
<dbReference type="GO" id="GO:0019277">
    <property type="term" value="P:UDP-N-acetylgalactosamine biosynthetic process"/>
    <property type="evidence" value="ECO:0007669"/>
    <property type="project" value="InterPro"/>
</dbReference>
<dbReference type="InterPro" id="IPR013792">
    <property type="entry name" value="RNA3'P_cycl/enolpyr_Trfase_a/b"/>
</dbReference>
<dbReference type="GO" id="GO:0008760">
    <property type="term" value="F:UDP-N-acetylglucosamine 1-carboxyvinyltransferase activity"/>
    <property type="evidence" value="ECO:0007669"/>
    <property type="project" value="UniProtKB-UniRule"/>
</dbReference>
<keyword evidence="6 12" id="KW-0133">Cell shape</keyword>
<evidence type="ECO:0000256" key="6">
    <source>
        <dbReference type="ARBA" id="ARBA00022960"/>
    </source>
</evidence>
<sequence length="417" mass="45313">MGYYRVTGGGTIGGEYTVRGSKNAVLPILAASILAGDEVVLENVPHITDVFVSLEILEELGCKTKLEGRTLTIDSRNIEKTEISEEMVGKMRSSILYLGALLGRMKKACLGHPGGCVIGRRPIDLHLRAFEKMGVRIREENEIFHCEAPLLLGYHIYLEYPSVGATENILLLSVKAEGTTVIHNAAREPEIVALARFLRACGAEIYGEGTPTIMVEGVRKLHGAVFEVPFDRIEAGTFLCAAAMTGGKLYLHGAEKQYMEQTLEVLEKAGCGLRYEEDAVYLQAPTRLLSDFTLATGPYPAFPTDMQPMVMSLLTLAKGTCMMSETVFEARFRHVAELCRMGANIQVHGRNAAVFGVEKLHGAKVRATDLRSGAALLLAALAAEGETIVEGSAFVERGYEKLEDALTFLGGRVQLVS</sequence>
<keyword evidence="3 12" id="KW-0963">Cytoplasm</keyword>
<keyword evidence="9 12" id="KW-0961">Cell wall biogenesis/degradation</keyword>